<evidence type="ECO:0000313" key="1">
    <source>
        <dbReference type="EMBL" id="CAG8678317.1"/>
    </source>
</evidence>
<protein>
    <submittedName>
        <fullName evidence="1">5455_t:CDS:1</fullName>
    </submittedName>
</protein>
<name>A0ACA9NUQ8_9GLOM</name>
<gene>
    <name evidence="1" type="ORF">SPELUC_LOCUS10016</name>
</gene>
<comment type="caution">
    <text evidence="1">The sequence shown here is derived from an EMBL/GenBank/DDBJ whole genome shotgun (WGS) entry which is preliminary data.</text>
</comment>
<keyword evidence="2" id="KW-1185">Reference proteome</keyword>
<organism evidence="1 2">
    <name type="scientific">Cetraspora pellucida</name>
    <dbReference type="NCBI Taxonomy" id="1433469"/>
    <lineage>
        <taxon>Eukaryota</taxon>
        <taxon>Fungi</taxon>
        <taxon>Fungi incertae sedis</taxon>
        <taxon>Mucoromycota</taxon>
        <taxon>Glomeromycotina</taxon>
        <taxon>Glomeromycetes</taxon>
        <taxon>Diversisporales</taxon>
        <taxon>Gigasporaceae</taxon>
        <taxon>Cetraspora</taxon>
    </lineage>
</organism>
<evidence type="ECO:0000313" key="2">
    <source>
        <dbReference type="Proteomes" id="UP000789366"/>
    </source>
</evidence>
<dbReference type="EMBL" id="CAJVPW010017768">
    <property type="protein sequence ID" value="CAG8678317.1"/>
    <property type="molecule type" value="Genomic_DNA"/>
</dbReference>
<dbReference type="Proteomes" id="UP000789366">
    <property type="component" value="Unassembled WGS sequence"/>
</dbReference>
<reference evidence="1" key="1">
    <citation type="submission" date="2021-06" db="EMBL/GenBank/DDBJ databases">
        <authorList>
            <person name="Kallberg Y."/>
            <person name="Tangrot J."/>
            <person name="Rosling A."/>
        </authorList>
    </citation>
    <scope>NUCLEOTIDE SEQUENCE</scope>
    <source>
        <strain evidence="1">28 12/20/2015</strain>
    </source>
</reference>
<accession>A0ACA9NUQ8</accession>
<proteinExistence type="predicted"/>
<sequence length="353" mass="40044">MKGASNKVNPMGISGLPCNLLCDPEDDGIDGVKKPGSSPLLDSITSIFFSNSSFIDTFGLFETEVVEDNVKDLNGDSIKYGKSNYNKMNVVTNALIMLNRFGQTISKDVPKAPRLRLDGYFCQIDMGTVLNTESGKGIDLFNDIKLYEPPNNFIVTLSLLVAKNEAIFIKEKIDLKDIFKKGTYRFDNTDNNMKYRLNQDEWEIITAIDIPINISDLLKNNQAKCCNKPFWHDFSIFVYYSHVQSSKNQKPELQGMPYGVKRIDDKNNIIIYCCDKDNTTNTVGYQPNVIWVLTVTIDPKMTRKRIENSMKLGLEYNTDITHFGIEPKFPTHTGPFLVVDKVIPMMAYNTNMD</sequence>
<feature type="non-terminal residue" evidence="1">
    <location>
        <position position="353"/>
    </location>
</feature>